<dbReference type="GO" id="GO:0008360">
    <property type="term" value="P:regulation of cell shape"/>
    <property type="evidence" value="ECO:0007669"/>
    <property type="project" value="UniProtKB-KW"/>
</dbReference>
<evidence type="ECO:0000256" key="8">
    <source>
        <dbReference type="SAM" id="Phobius"/>
    </source>
</evidence>
<feature type="transmembrane region" description="Helical" evidence="8">
    <location>
        <begin position="45"/>
        <end position="71"/>
    </location>
</feature>
<dbReference type="PATRIC" id="fig|1637645.4.peg.1518"/>
<dbReference type="AlphaFoldDB" id="A0A0F5YEK7"/>
<dbReference type="Proteomes" id="UP000033607">
    <property type="component" value="Unassembled WGS sequence"/>
</dbReference>
<comment type="subcellular location">
    <subcellularLocation>
        <location evidence="1">Cell membrane</location>
        <topology evidence="1">Multi-pass membrane protein</topology>
    </subcellularLocation>
</comment>
<evidence type="ECO:0000256" key="3">
    <source>
        <dbReference type="ARBA" id="ARBA00022475"/>
    </source>
</evidence>
<comment type="caution">
    <text evidence="9">The sequence shown here is derived from an EMBL/GenBank/DDBJ whole genome shotgun (WGS) entry which is preliminary data.</text>
</comment>
<evidence type="ECO:0000256" key="2">
    <source>
        <dbReference type="ARBA" id="ARBA00007776"/>
    </source>
</evidence>
<evidence type="ECO:0000256" key="6">
    <source>
        <dbReference type="ARBA" id="ARBA00022989"/>
    </source>
</evidence>
<keyword evidence="5" id="KW-0133">Cell shape</keyword>
<gene>
    <name evidence="9" type="ORF">WN50_15065</name>
</gene>
<keyword evidence="3" id="KW-1003">Cell membrane</keyword>
<dbReference type="GO" id="GO:0005886">
    <property type="term" value="C:plasma membrane"/>
    <property type="evidence" value="ECO:0007669"/>
    <property type="project" value="UniProtKB-SubCell"/>
</dbReference>
<evidence type="ECO:0000256" key="4">
    <source>
        <dbReference type="ARBA" id="ARBA00022692"/>
    </source>
</evidence>
<evidence type="ECO:0000313" key="10">
    <source>
        <dbReference type="Proteomes" id="UP000033607"/>
    </source>
</evidence>
<feature type="transmembrane region" description="Helical" evidence="8">
    <location>
        <begin position="20"/>
        <end position="38"/>
    </location>
</feature>
<comment type="similarity">
    <text evidence="2">Belongs to the MreD family.</text>
</comment>
<evidence type="ECO:0000313" key="9">
    <source>
        <dbReference type="EMBL" id="KKD37316.1"/>
    </source>
</evidence>
<keyword evidence="6 8" id="KW-1133">Transmembrane helix</keyword>
<proteinExistence type="inferred from homology"/>
<dbReference type="NCBIfam" id="TIGR03426">
    <property type="entry name" value="shape_MreD"/>
    <property type="match status" value="1"/>
</dbReference>
<organism evidence="9 10">
    <name type="scientific">Limnoraphis robusta CS-951</name>
    <dbReference type="NCBI Taxonomy" id="1637645"/>
    <lineage>
        <taxon>Bacteria</taxon>
        <taxon>Bacillati</taxon>
        <taxon>Cyanobacteriota</taxon>
        <taxon>Cyanophyceae</taxon>
        <taxon>Oscillatoriophycideae</taxon>
        <taxon>Oscillatoriales</taxon>
        <taxon>Sirenicapillariaceae</taxon>
        <taxon>Limnoraphis</taxon>
    </lineage>
</organism>
<name>A0A0F5YEK7_9CYAN</name>
<sequence>MGVMFVLTRQILNSSVTGTSVIICVLVVLAPIPALELFGIKPNWLLIWLVVWSLKRSLFSAAVAGLVLGLILDGITASNPSHIFSFMLVGVLTVFIYKHLMKKMQEDFVSVALIVFGMAIVVETIRALQFSQMSNHSLMDLWVYQQQVALSSAILSSLWAPVVYFPLNRWWELMKSSNSIHY</sequence>
<dbReference type="InterPro" id="IPR007227">
    <property type="entry name" value="Cell_shape_determining_MreD"/>
</dbReference>
<reference evidence="9 10" key="1">
    <citation type="submission" date="2015-06" db="EMBL/GenBank/DDBJ databases">
        <title>Draft genome assembly of filamentous brackish cyanobacterium Limnoraphis robusta strain CS-951.</title>
        <authorList>
            <person name="Willis A."/>
            <person name="Parks M."/>
            <person name="Burford M.A."/>
        </authorList>
    </citation>
    <scope>NUCLEOTIDE SEQUENCE [LARGE SCALE GENOMIC DNA]</scope>
    <source>
        <strain evidence="9 10">CS-951</strain>
    </source>
</reference>
<dbReference type="EMBL" id="LATL02000077">
    <property type="protein sequence ID" value="KKD37316.1"/>
    <property type="molecule type" value="Genomic_DNA"/>
</dbReference>
<keyword evidence="7 8" id="KW-0472">Membrane</keyword>
<evidence type="ECO:0000256" key="5">
    <source>
        <dbReference type="ARBA" id="ARBA00022960"/>
    </source>
</evidence>
<protein>
    <submittedName>
        <fullName evidence="9">Rod shape-determining protein MreD</fullName>
    </submittedName>
</protein>
<accession>A0A0F5YEK7</accession>
<feature type="transmembrane region" description="Helical" evidence="8">
    <location>
        <begin position="148"/>
        <end position="167"/>
    </location>
</feature>
<evidence type="ECO:0000256" key="1">
    <source>
        <dbReference type="ARBA" id="ARBA00004651"/>
    </source>
</evidence>
<evidence type="ECO:0000256" key="7">
    <source>
        <dbReference type="ARBA" id="ARBA00023136"/>
    </source>
</evidence>
<feature type="transmembrane region" description="Helical" evidence="8">
    <location>
        <begin position="83"/>
        <end position="101"/>
    </location>
</feature>
<keyword evidence="4 8" id="KW-0812">Transmembrane</keyword>
<feature type="transmembrane region" description="Helical" evidence="8">
    <location>
        <begin position="108"/>
        <end position="128"/>
    </location>
</feature>
<dbReference type="Pfam" id="PF04093">
    <property type="entry name" value="MreD"/>
    <property type="match status" value="1"/>
</dbReference>